<dbReference type="EMBL" id="JACEIK010008869">
    <property type="protein sequence ID" value="MCE3051713.1"/>
    <property type="molecule type" value="Genomic_DNA"/>
</dbReference>
<feature type="compositionally biased region" description="Basic and acidic residues" evidence="1">
    <location>
        <begin position="1"/>
        <end position="18"/>
    </location>
</feature>
<keyword evidence="3" id="KW-1185">Reference proteome</keyword>
<gene>
    <name evidence="2" type="ORF">HAX54_050558</name>
</gene>
<reference evidence="2 3" key="1">
    <citation type="journal article" date="2021" name="BMC Genomics">
        <title>Datura genome reveals duplications of psychoactive alkaloid biosynthetic genes and high mutation rate following tissue culture.</title>
        <authorList>
            <person name="Rajewski A."/>
            <person name="Carter-House D."/>
            <person name="Stajich J."/>
            <person name="Litt A."/>
        </authorList>
    </citation>
    <scope>NUCLEOTIDE SEQUENCE [LARGE SCALE GENOMIC DNA]</scope>
    <source>
        <strain evidence="2">AR-01</strain>
    </source>
</reference>
<proteinExistence type="predicted"/>
<feature type="compositionally biased region" description="Basic and acidic residues" evidence="1">
    <location>
        <begin position="50"/>
        <end position="63"/>
    </location>
</feature>
<accession>A0ABS8WLK8</accession>
<comment type="caution">
    <text evidence="2">The sequence shown here is derived from an EMBL/GenBank/DDBJ whole genome shotgun (WGS) entry which is preliminary data.</text>
</comment>
<organism evidence="2 3">
    <name type="scientific">Datura stramonium</name>
    <name type="common">Jimsonweed</name>
    <name type="synonym">Common thornapple</name>
    <dbReference type="NCBI Taxonomy" id="4076"/>
    <lineage>
        <taxon>Eukaryota</taxon>
        <taxon>Viridiplantae</taxon>
        <taxon>Streptophyta</taxon>
        <taxon>Embryophyta</taxon>
        <taxon>Tracheophyta</taxon>
        <taxon>Spermatophyta</taxon>
        <taxon>Magnoliopsida</taxon>
        <taxon>eudicotyledons</taxon>
        <taxon>Gunneridae</taxon>
        <taxon>Pentapetalae</taxon>
        <taxon>asterids</taxon>
        <taxon>lamiids</taxon>
        <taxon>Solanales</taxon>
        <taxon>Solanaceae</taxon>
        <taxon>Solanoideae</taxon>
        <taxon>Datureae</taxon>
        <taxon>Datura</taxon>
    </lineage>
</organism>
<sequence length="112" mass="12688">MITGKCRWEGETGDKESKGQVAFPEWRPEHKPSSGMVKQGSGKHNQIRMKTLEKRKALRKMDKPGTQNGKGFQEKAHTMKQKGGAAAKLRRELHDAECQKCIQVLNVEDQRS</sequence>
<evidence type="ECO:0000313" key="2">
    <source>
        <dbReference type="EMBL" id="MCE3051713.1"/>
    </source>
</evidence>
<feature type="region of interest" description="Disordered" evidence="1">
    <location>
        <begin position="1"/>
        <end position="86"/>
    </location>
</feature>
<protein>
    <submittedName>
        <fullName evidence="2">Uncharacterized protein</fullName>
    </submittedName>
</protein>
<evidence type="ECO:0000313" key="3">
    <source>
        <dbReference type="Proteomes" id="UP000823775"/>
    </source>
</evidence>
<name>A0ABS8WLK8_DATST</name>
<evidence type="ECO:0000256" key="1">
    <source>
        <dbReference type="SAM" id="MobiDB-lite"/>
    </source>
</evidence>
<dbReference type="Proteomes" id="UP000823775">
    <property type="component" value="Unassembled WGS sequence"/>
</dbReference>